<accession>A0A6A4SUJ1</accession>
<protein>
    <submittedName>
        <fullName evidence="2">Uncharacterized protein</fullName>
    </submittedName>
</protein>
<dbReference type="EMBL" id="VEVO01000011">
    <property type="protein sequence ID" value="KAF0034710.1"/>
    <property type="molecule type" value="Genomic_DNA"/>
</dbReference>
<dbReference type="EMBL" id="VEVO01000011">
    <property type="protein sequence ID" value="KAF0034711.1"/>
    <property type="molecule type" value="Genomic_DNA"/>
</dbReference>
<sequence length="107" mass="11777">MQRNGLDGILHENGKGNLCHFGRKVKRADGNKAVNEGCAVCDTPGPGDGTKLERLNQLLSTFCHPHKYEFDKSFDAVVKRYNCSTTKSDFMVPSRTSASERTLTSAL</sequence>
<proteinExistence type="predicted"/>
<gene>
    <name evidence="1" type="ORF">F2P81_012468</name>
    <name evidence="2" type="ORF">F2P81_012469</name>
</gene>
<dbReference type="Proteomes" id="UP000438429">
    <property type="component" value="Unassembled WGS sequence"/>
</dbReference>
<reference evidence="2 3" key="1">
    <citation type="submission" date="2019-06" db="EMBL/GenBank/DDBJ databases">
        <title>Draft genomes of female and male turbot (Scophthalmus maximus).</title>
        <authorList>
            <person name="Xu H."/>
            <person name="Xu X.-W."/>
            <person name="Shao C."/>
            <person name="Chen S."/>
        </authorList>
    </citation>
    <scope>NUCLEOTIDE SEQUENCE [LARGE SCALE GENOMIC DNA]</scope>
    <source>
        <strain evidence="2">Ysfricsl-2016a</strain>
        <tissue evidence="2">Blood</tissue>
    </source>
</reference>
<evidence type="ECO:0000313" key="1">
    <source>
        <dbReference type="EMBL" id="KAF0034710.1"/>
    </source>
</evidence>
<name>A0A6A4SUJ1_SCOMX</name>
<dbReference type="AlphaFoldDB" id="A0A6A4SUJ1"/>
<evidence type="ECO:0000313" key="2">
    <source>
        <dbReference type="EMBL" id="KAF0034711.1"/>
    </source>
</evidence>
<organism evidence="2 3">
    <name type="scientific">Scophthalmus maximus</name>
    <name type="common">Turbot</name>
    <name type="synonym">Psetta maxima</name>
    <dbReference type="NCBI Taxonomy" id="52904"/>
    <lineage>
        <taxon>Eukaryota</taxon>
        <taxon>Metazoa</taxon>
        <taxon>Chordata</taxon>
        <taxon>Craniata</taxon>
        <taxon>Vertebrata</taxon>
        <taxon>Euteleostomi</taxon>
        <taxon>Actinopterygii</taxon>
        <taxon>Neopterygii</taxon>
        <taxon>Teleostei</taxon>
        <taxon>Neoteleostei</taxon>
        <taxon>Acanthomorphata</taxon>
        <taxon>Carangaria</taxon>
        <taxon>Pleuronectiformes</taxon>
        <taxon>Pleuronectoidei</taxon>
        <taxon>Scophthalmidae</taxon>
        <taxon>Scophthalmus</taxon>
    </lineage>
</organism>
<comment type="caution">
    <text evidence="2">The sequence shown here is derived from an EMBL/GenBank/DDBJ whole genome shotgun (WGS) entry which is preliminary data.</text>
</comment>
<evidence type="ECO:0000313" key="3">
    <source>
        <dbReference type="Proteomes" id="UP000438429"/>
    </source>
</evidence>